<evidence type="ECO:0000256" key="2">
    <source>
        <dbReference type="ARBA" id="ARBA00022475"/>
    </source>
</evidence>
<evidence type="ECO:0000256" key="3">
    <source>
        <dbReference type="ARBA" id="ARBA00022676"/>
    </source>
</evidence>
<feature type="transmembrane region" description="Helical" evidence="11">
    <location>
        <begin position="298"/>
        <end position="316"/>
    </location>
</feature>
<dbReference type="AlphaFoldDB" id="A0A0A5I6Y9"/>
<comment type="caution">
    <text evidence="13">The sequence shown here is derived from an EMBL/GenBank/DDBJ whole genome shotgun (WGS) entry which is preliminary data.</text>
</comment>
<dbReference type="InterPro" id="IPR001173">
    <property type="entry name" value="Glyco_trans_2-like"/>
</dbReference>
<dbReference type="InterPro" id="IPR029044">
    <property type="entry name" value="Nucleotide-diphossugar_trans"/>
</dbReference>
<evidence type="ECO:0000256" key="10">
    <source>
        <dbReference type="ARBA" id="ARBA00040345"/>
    </source>
</evidence>
<evidence type="ECO:0000256" key="4">
    <source>
        <dbReference type="ARBA" id="ARBA00022679"/>
    </source>
</evidence>
<proteinExistence type="inferred from homology"/>
<evidence type="ECO:0000313" key="13">
    <source>
        <dbReference type="EMBL" id="KGX91597.1"/>
    </source>
</evidence>
<comment type="similarity">
    <text evidence="9">Belongs to the glycosyltransferase 2 family. CrtQ subfamily.</text>
</comment>
<keyword evidence="14" id="KW-1185">Reference proteome</keyword>
<evidence type="ECO:0000256" key="5">
    <source>
        <dbReference type="ARBA" id="ARBA00022746"/>
    </source>
</evidence>
<gene>
    <name evidence="13" type="ORF">N781_03675</name>
</gene>
<dbReference type="Gene3D" id="3.90.550.10">
    <property type="entry name" value="Spore Coat Polysaccharide Biosynthesis Protein SpsA, Chain A"/>
    <property type="match status" value="1"/>
</dbReference>
<dbReference type="RefSeq" id="WP_026800680.1">
    <property type="nucleotide sequence ID" value="NZ_AVPE01000009.1"/>
</dbReference>
<dbReference type="CDD" id="cd06423">
    <property type="entry name" value="CESA_like"/>
    <property type="match status" value="1"/>
</dbReference>
<keyword evidence="4 13" id="KW-0808">Transferase</keyword>
<dbReference type="GO" id="GO:0016757">
    <property type="term" value="F:glycosyltransferase activity"/>
    <property type="evidence" value="ECO:0007669"/>
    <property type="project" value="UniProtKB-KW"/>
</dbReference>
<organism evidence="13 14">
    <name type="scientific">Pontibacillus halophilus JSM 076056 = DSM 19796</name>
    <dbReference type="NCBI Taxonomy" id="1385510"/>
    <lineage>
        <taxon>Bacteria</taxon>
        <taxon>Bacillati</taxon>
        <taxon>Bacillota</taxon>
        <taxon>Bacilli</taxon>
        <taxon>Bacillales</taxon>
        <taxon>Bacillaceae</taxon>
        <taxon>Pontibacillus</taxon>
    </lineage>
</organism>
<evidence type="ECO:0000256" key="11">
    <source>
        <dbReference type="SAM" id="Phobius"/>
    </source>
</evidence>
<name>A0A0A5I6Y9_9BACI</name>
<dbReference type="Proteomes" id="UP000030528">
    <property type="component" value="Unassembled WGS sequence"/>
</dbReference>
<protein>
    <recommendedName>
        <fullName evidence="10">4,4'-diaponeurosporenoate glycosyltransferase</fullName>
    </recommendedName>
</protein>
<feature type="transmembrane region" description="Helical" evidence="11">
    <location>
        <begin position="270"/>
        <end position="291"/>
    </location>
</feature>
<evidence type="ECO:0000256" key="7">
    <source>
        <dbReference type="ARBA" id="ARBA00037281"/>
    </source>
</evidence>
<keyword evidence="11" id="KW-0812">Transmembrane</keyword>
<keyword evidence="11" id="KW-1133">Transmembrane helix</keyword>
<accession>A0A0A5I6Y9</accession>
<keyword evidence="5" id="KW-0125">Carotenoid biosynthesis</keyword>
<keyword evidence="6 11" id="KW-0472">Membrane</keyword>
<feature type="domain" description="Glycosyltransferase 2-like" evidence="12">
    <location>
        <begin position="42"/>
        <end position="212"/>
    </location>
</feature>
<evidence type="ECO:0000259" key="12">
    <source>
        <dbReference type="Pfam" id="PF00535"/>
    </source>
</evidence>
<dbReference type="EMBL" id="AVPE01000009">
    <property type="protein sequence ID" value="KGX91597.1"/>
    <property type="molecule type" value="Genomic_DNA"/>
</dbReference>
<sequence>MFLLLIMLLIILCIGLLWLWVNAVFLREVTSLTPTTAQPLVSILIPLRNEEDNVLALIKNLKELSYPNVEVILLDDGSTDRTAERLQSSIQDNKAFTIIQGSPLPDGWNGKVYACHQLSRLAKGEFFLFIDADVRLHPETIQYTLAHMEAERIDLLSGFPNYPLIHKGVQLLVPMQHFVVWAHLPMFIANRTNHAAFTAACGQFMFFRKNAYVAIGGHESVKNSLLEDVHLARRMKEYGWTMKLLNISSLVTCHMYTSMRSLWEGFTKNIYVGIGQSKVLAILLSGYYAFVYLFPFPLAIYGIVTFQPLYVIPYLLTVLQKWIVDRKTGTHGSFAWAVPISASLLIAVLATSMYKAIRGQSYSWKGRMYT</sequence>
<evidence type="ECO:0000256" key="9">
    <source>
        <dbReference type="ARBA" id="ARBA00038120"/>
    </source>
</evidence>
<evidence type="ECO:0000313" key="14">
    <source>
        <dbReference type="Proteomes" id="UP000030528"/>
    </source>
</evidence>
<reference evidence="13 14" key="1">
    <citation type="submission" date="2013-08" db="EMBL/GenBank/DDBJ databases">
        <authorList>
            <person name="Huang J."/>
            <person name="Wang G."/>
        </authorList>
    </citation>
    <scope>NUCLEOTIDE SEQUENCE [LARGE SCALE GENOMIC DNA]</scope>
    <source>
        <strain evidence="13 14">JSM 076056</strain>
    </source>
</reference>
<comment type="subcellular location">
    <subcellularLocation>
        <location evidence="1">Cell membrane</location>
    </subcellularLocation>
</comment>
<evidence type="ECO:0000256" key="8">
    <source>
        <dbReference type="ARBA" id="ARBA00037904"/>
    </source>
</evidence>
<dbReference type="PANTHER" id="PTHR43646">
    <property type="entry name" value="GLYCOSYLTRANSFERASE"/>
    <property type="match status" value="1"/>
</dbReference>
<dbReference type="GO" id="GO:0005886">
    <property type="term" value="C:plasma membrane"/>
    <property type="evidence" value="ECO:0007669"/>
    <property type="project" value="UniProtKB-SubCell"/>
</dbReference>
<keyword evidence="3" id="KW-0328">Glycosyltransferase</keyword>
<dbReference type="PANTHER" id="PTHR43646:SF2">
    <property type="entry name" value="GLYCOSYLTRANSFERASE 2-LIKE DOMAIN-CONTAINING PROTEIN"/>
    <property type="match status" value="1"/>
</dbReference>
<dbReference type="STRING" id="1385510.GCA_000425205_02338"/>
<evidence type="ECO:0000256" key="1">
    <source>
        <dbReference type="ARBA" id="ARBA00004236"/>
    </source>
</evidence>
<dbReference type="eggNOG" id="COG1215">
    <property type="taxonomic scope" value="Bacteria"/>
</dbReference>
<keyword evidence="2" id="KW-1003">Cell membrane</keyword>
<dbReference type="Pfam" id="PF00535">
    <property type="entry name" value="Glycos_transf_2"/>
    <property type="match status" value="1"/>
</dbReference>
<dbReference type="GO" id="GO:0016117">
    <property type="term" value="P:carotenoid biosynthetic process"/>
    <property type="evidence" value="ECO:0007669"/>
    <property type="project" value="UniProtKB-KW"/>
</dbReference>
<comment type="function">
    <text evidence="7">Catalyzes the glycosylation of 4,4'-diaponeurosporenoate, i.e. the esterification of glucose at the C1'' position with the carboxyl group of 4,4'-diaponeurosporenic acid, to form glycosyl-4,4'-diaponeurosporenoate. This is a step in the biosynthesis of staphyloxanthin, an orange pigment present in most staphylococci strains.</text>
</comment>
<dbReference type="SUPFAM" id="SSF53448">
    <property type="entry name" value="Nucleotide-diphospho-sugar transferases"/>
    <property type="match status" value="1"/>
</dbReference>
<comment type="pathway">
    <text evidence="8">Carotenoid biosynthesis; staphyloxanthin biosynthesis; staphyloxanthin from farnesyl diphosphate: step 4/5.</text>
</comment>
<evidence type="ECO:0000256" key="6">
    <source>
        <dbReference type="ARBA" id="ARBA00023136"/>
    </source>
</evidence>
<feature type="transmembrane region" description="Helical" evidence="11">
    <location>
        <begin position="336"/>
        <end position="357"/>
    </location>
</feature>